<feature type="region of interest" description="Disordered" evidence="1">
    <location>
        <begin position="181"/>
        <end position="201"/>
    </location>
</feature>
<proteinExistence type="predicted"/>
<organism evidence="2 3">
    <name type="scientific">Fusarium solani</name>
    <name type="common">Filamentous fungus</name>
    <dbReference type="NCBI Taxonomy" id="169388"/>
    <lineage>
        <taxon>Eukaryota</taxon>
        <taxon>Fungi</taxon>
        <taxon>Dikarya</taxon>
        <taxon>Ascomycota</taxon>
        <taxon>Pezizomycotina</taxon>
        <taxon>Sordariomycetes</taxon>
        <taxon>Hypocreomycetidae</taxon>
        <taxon>Hypocreales</taxon>
        <taxon>Nectriaceae</taxon>
        <taxon>Fusarium</taxon>
        <taxon>Fusarium solani species complex</taxon>
    </lineage>
</organism>
<sequence length="371" mass="40649">MPAMPSRWRDGECLACLRLLTHPRRDGPLDPVDGRLGPSETGLRFGFFSFDFGQGPSSRGSRYYLPTARRKLPARNRTGTRCAPRGGRAGDHSEEATERKIDGGGQNSCSVNQACFGLTSSRRRVSSTELTHWLFVYQPTTLINPVACGCPSPSLFSNTSMETETLSHPILQSAIAQHRNGCCPGSSSQPPSSLLSVSPDGGPVPHLSPSLIVPGRRTPDLLTAAVRSARESVRYLGTQYGAYWQYVRHDRTAGEIEGHSPGVPYCGQGHNEARCTTTRNDSTTLDLASPRRLPTPRSSTPAVPALDPYDTWCLSANRRLVTARRFQFLLSYPRSEPSISDIMVHRNEAPPTHTPPDRHSHSTTPSHKQID</sequence>
<dbReference type="EMBL" id="JAGTJS010000001">
    <property type="protein sequence ID" value="KAH7276007.1"/>
    <property type="molecule type" value="Genomic_DNA"/>
</dbReference>
<protein>
    <submittedName>
        <fullName evidence="2">Uncharacterized protein</fullName>
    </submittedName>
</protein>
<feature type="region of interest" description="Disordered" evidence="1">
    <location>
        <begin position="74"/>
        <end position="104"/>
    </location>
</feature>
<gene>
    <name evidence="2" type="ORF">B0J15DRAFT_458139</name>
</gene>
<feature type="compositionally biased region" description="Low complexity" evidence="1">
    <location>
        <begin position="287"/>
        <end position="302"/>
    </location>
</feature>
<accession>A0A9P9REG3</accession>
<comment type="caution">
    <text evidence="2">The sequence shown here is derived from an EMBL/GenBank/DDBJ whole genome shotgun (WGS) entry which is preliminary data.</text>
</comment>
<evidence type="ECO:0000313" key="2">
    <source>
        <dbReference type="EMBL" id="KAH7276007.1"/>
    </source>
</evidence>
<evidence type="ECO:0000256" key="1">
    <source>
        <dbReference type="SAM" id="MobiDB-lite"/>
    </source>
</evidence>
<feature type="compositionally biased region" description="Low complexity" evidence="1">
    <location>
        <begin position="184"/>
        <end position="201"/>
    </location>
</feature>
<reference evidence="2" key="1">
    <citation type="journal article" date="2021" name="Nat. Commun.">
        <title>Genetic determinants of endophytism in the Arabidopsis root mycobiome.</title>
        <authorList>
            <person name="Mesny F."/>
            <person name="Miyauchi S."/>
            <person name="Thiergart T."/>
            <person name="Pickel B."/>
            <person name="Atanasova L."/>
            <person name="Karlsson M."/>
            <person name="Huettel B."/>
            <person name="Barry K.W."/>
            <person name="Haridas S."/>
            <person name="Chen C."/>
            <person name="Bauer D."/>
            <person name="Andreopoulos W."/>
            <person name="Pangilinan J."/>
            <person name="LaButti K."/>
            <person name="Riley R."/>
            <person name="Lipzen A."/>
            <person name="Clum A."/>
            <person name="Drula E."/>
            <person name="Henrissat B."/>
            <person name="Kohler A."/>
            <person name="Grigoriev I.V."/>
            <person name="Martin F.M."/>
            <person name="Hacquard S."/>
        </authorList>
    </citation>
    <scope>NUCLEOTIDE SEQUENCE</scope>
    <source>
        <strain evidence="2">FSSC 5 MPI-SDFR-AT-0091</strain>
    </source>
</reference>
<feature type="region of interest" description="Disordered" evidence="1">
    <location>
        <begin position="341"/>
        <end position="371"/>
    </location>
</feature>
<feature type="region of interest" description="Disordered" evidence="1">
    <location>
        <begin position="280"/>
        <end position="302"/>
    </location>
</feature>
<feature type="compositionally biased region" description="Basic and acidic residues" evidence="1">
    <location>
        <begin position="88"/>
        <end position="102"/>
    </location>
</feature>
<dbReference type="AlphaFoldDB" id="A0A9P9REG3"/>
<dbReference type="Proteomes" id="UP000736672">
    <property type="component" value="Unassembled WGS sequence"/>
</dbReference>
<evidence type="ECO:0000313" key="3">
    <source>
        <dbReference type="Proteomes" id="UP000736672"/>
    </source>
</evidence>
<keyword evidence="3" id="KW-1185">Reference proteome</keyword>
<name>A0A9P9REG3_FUSSL</name>
<feature type="compositionally biased region" description="Polar residues" evidence="1">
    <location>
        <begin position="362"/>
        <end position="371"/>
    </location>
</feature>